<feature type="transmembrane region" description="Helical" evidence="1">
    <location>
        <begin position="248"/>
        <end position="269"/>
    </location>
</feature>
<keyword evidence="1" id="KW-1133">Transmembrane helix</keyword>
<dbReference type="Pfam" id="PF09913">
    <property type="entry name" value="DUF2142"/>
    <property type="match status" value="1"/>
</dbReference>
<dbReference type="Proteomes" id="UP000188937">
    <property type="component" value="Chromosome"/>
</dbReference>
<feature type="transmembrane region" description="Helical" evidence="1">
    <location>
        <begin position="109"/>
        <end position="127"/>
    </location>
</feature>
<sequence>MSHKHFSLFSLAYIAFSLISILVSILLTPPGQVVDEMPHFARAAFLAEGKVVGRRLSPVASGGLLPCNFNLVYLDFERPPSKRIEPGKPNTFTDRPWNEELCFVGFPNTVIYAPFTYIPAALTIWGARHTHMTIIQTGYAVRIMNGFISVLLCAAGIVLARRGVLFLAAIASMPMTITLAGSCSQDGILIGLTVLAAGILTRFNRFTEINLRNWIFLSILFALLAVSKPPLLMCSMIPVAFMFRKHKFLAPLPVILSVISVGFWSKIAIKPVKIQFLPDAGVSDGEQVHWVMTHLLSVPDLLAHTIKNNIFTYLTEWIGVLGWLDAPLPHLFYYFTSVFVFCTLILSACPFQKGKVVAQERGVTITTLFCTLAASAAVFLALYIIWTKVGDPIVNGVQGRYFLPIAPFLALVFPQLKQGEPIASSPVVNQTVIIAFCAYWIVDAVTIMNVLFVRYW</sequence>
<feature type="transmembrane region" description="Helical" evidence="1">
    <location>
        <begin position="428"/>
        <end position="452"/>
    </location>
</feature>
<feature type="transmembrane region" description="Helical" evidence="1">
    <location>
        <begin position="398"/>
        <end position="416"/>
    </location>
</feature>
<feature type="transmembrane region" description="Helical" evidence="1">
    <location>
        <begin position="331"/>
        <end position="351"/>
    </location>
</feature>
<protein>
    <recommendedName>
        <fullName evidence="4">DUF2142 domain-containing protein</fullName>
    </recommendedName>
</protein>
<keyword evidence="1" id="KW-0812">Transmembrane</keyword>
<evidence type="ECO:0000256" key="1">
    <source>
        <dbReference type="SAM" id="Phobius"/>
    </source>
</evidence>
<feature type="transmembrane region" description="Helical" evidence="1">
    <location>
        <begin position="363"/>
        <end position="386"/>
    </location>
</feature>
<dbReference type="STRING" id="435.A0U92_05510"/>
<dbReference type="RefSeq" id="WP_077812363.1">
    <property type="nucleotide sequence ID" value="NZ_CP014692.1"/>
</dbReference>
<keyword evidence="3" id="KW-1185">Reference proteome</keyword>
<feature type="transmembrane region" description="Helical" evidence="1">
    <location>
        <begin position="7"/>
        <end position="27"/>
    </location>
</feature>
<dbReference type="AlphaFoldDB" id="A0A1U9KET5"/>
<feature type="transmembrane region" description="Helical" evidence="1">
    <location>
        <begin position="139"/>
        <end position="158"/>
    </location>
</feature>
<accession>A0A1U9KET5</accession>
<name>A0A1U9KET5_ACEAC</name>
<reference evidence="2 3" key="1">
    <citation type="submission" date="2016-03" db="EMBL/GenBank/DDBJ databases">
        <title>Acetic acid bacteria sequencing.</title>
        <authorList>
            <person name="Brandt J."/>
            <person name="Jakob F."/>
            <person name="Vogel R.F."/>
        </authorList>
    </citation>
    <scope>NUCLEOTIDE SEQUENCE [LARGE SCALE GENOMIC DNA]</scope>
    <source>
        <strain evidence="2 3">TMW2.1153</strain>
    </source>
</reference>
<gene>
    <name evidence="2" type="ORF">A0U92_05510</name>
</gene>
<dbReference type="EMBL" id="CP014692">
    <property type="protein sequence ID" value="AQS84321.1"/>
    <property type="molecule type" value="Genomic_DNA"/>
</dbReference>
<evidence type="ECO:0000313" key="3">
    <source>
        <dbReference type="Proteomes" id="UP000188937"/>
    </source>
</evidence>
<dbReference type="InterPro" id="IPR018674">
    <property type="entry name" value="DUF2142_membrane"/>
</dbReference>
<proteinExistence type="predicted"/>
<feature type="transmembrane region" description="Helical" evidence="1">
    <location>
        <begin position="215"/>
        <end position="241"/>
    </location>
</feature>
<dbReference type="OrthoDB" id="2220917at2"/>
<evidence type="ECO:0008006" key="4">
    <source>
        <dbReference type="Google" id="ProtNLM"/>
    </source>
</evidence>
<evidence type="ECO:0000313" key="2">
    <source>
        <dbReference type="EMBL" id="AQS84321.1"/>
    </source>
</evidence>
<dbReference type="KEGG" id="aace:A0U92_05510"/>
<organism evidence="2 3">
    <name type="scientific">Acetobacter aceti</name>
    <dbReference type="NCBI Taxonomy" id="435"/>
    <lineage>
        <taxon>Bacteria</taxon>
        <taxon>Pseudomonadati</taxon>
        <taxon>Pseudomonadota</taxon>
        <taxon>Alphaproteobacteria</taxon>
        <taxon>Acetobacterales</taxon>
        <taxon>Acetobacteraceae</taxon>
        <taxon>Acetobacter</taxon>
        <taxon>Acetobacter subgen. Acetobacter</taxon>
    </lineage>
</organism>
<feature type="transmembrane region" description="Helical" evidence="1">
    <location>
        <begin position="187"/>
        <end position="203"/>
    </location>
</feature>
<keyword evidence="1" id="KW-0472">Membrane</keyword>